<sequence length="387" mass="40530">MDFSLNDDDLALRDAVQRFCEGEYPAPERGNAETPAQAAQRHAALAELGLLGLQIPAELGGSALGPQAAMLAAEQLGRALANGNWLSNAVLMAPLLAEAGSPAQRSAWLPALAAGRLQVALACAEPEARYDLADVRSRAKPTADGGWSLSGRKALVLGGDVADLLLVVARTDGERRDRSGLSLFAIDAASPGLTRRPITLLDGRRAAQLDLQGVSLAADRLVGPLDAALPLVERAVERANAALCAESAGALEALLAMTCEHLKTRRQFGAPLAKFQALQHRVADMATALEQLKSMACVAAMALEAEDASERTRLVSAAMTLTAQLGRQCGLTAIQLHGAMGMTDECRVGHYAKRLIANGLLFGDAAFHLAAFDAARRPTAADLDLTP</sequence>
<dbReference type="Gene3D" id="1.20.140.10">
    <property type="entry name" value="Butyryl-CoA Dehydrogenase, subunit A, domain 3"/>
    <property type="match status" value="1"/>
</dbReference>
<evidence type="ECO:0000259" key="8">
    <source>
        <dbReference type="Pfam" id="PF02771"/>
    </source>
</evidence>
<evidence type="ECO:0000313" key="9">
    <source>
        <dbReference type="EMBL" id="BDI06474.1"/>
    </source>
</evidence>
<evidence type="ECO:0000259" key="7">
    <source>
        <dbReference type="Pfam" id="PF02770"/>
    </source>
</evidence>
<evidence type="ECO:0000256" key="3">
    <source>
        <dbReference type="ARBA" id="ARBA00022630"/>
    </source>
</evidence>
<dbReference type="InterPro" id="IPR009075">
    <property type="entry name" value="AcylCo_DH/oxidase_C"/>
</dbReference>
<dbReference type="Pfam" id="PF00441">
    <property type="entry name" value="Acyl-CoA_dh_1"/>
    <property type="match status" value="1"/>
</dbReference>
<comment type="similarity">
    <text evidence="2">Belongs to the acyl-CoA dehydrogenase family.</text>
</comment>
<evidence type="ECO:0000313" key="10">
    <source>
        <dbReference type="Proteomes" id="UP001057498"/>
    </source>
</evidence>
<dbReference type="CDD" id="cd00567">
    <property type="entry name" value="ACAD"/>
    <property type="match status" value="1"/>
</dbReference>
<dbReference type="EMBL" id="AP025730">
    <property type="protein sequence ID" value="BDI06474.1"/>
    <property type="molecule type" value="Genomic_DNA"/>
</dbReference>
<evidence type="ECO:0000259" key="6">
    <source>
        <dbReference type="Pfam" id="PF00441"/>
    </source>
</evidence>
<dbReference type="Gene3D" id="1.10.540.10">
    <property type="entry name" value="Acyl-CoA dehydrogenase/oxidase, N-terminal domain"/>
    <property type="match status" value="1"/>
</dbReference>
<organism evidence="9 10">
    <name type="scientific">Sphaerotilus microaerophilus</name>
    <dbReference type="NCBI Taxonomy" id="2914710"/>
    <lineage>
        <taxon>Bacteria</taxon>
        <taxon>Pseudomonadati</taxon>
        <taxon>Pseudomonadota</taxon>
        <taxon>Betaproteobacteria</taxon>
        <taxon>Burkholderiales</taxon>
        <taxon>Sphaerotilaceae</taxon>
        <taxon>Sphaerotilus</taxon>
    </lineage>
</organism>
<dbReference type="InterPro" id="IPR046373">
    <property type="entry name" value="Acyl-CoA_Oxase/DH_mid-dom_sf"/>
</dbReference>
<evidence type="ECO:0000256" key="2">
    <source>
        <dbReference type="ARBA" id="ARBA00009347"/>
    </source>
</evidence>
<comment type="cofactor">
    <cofactor evidence="1">
        <name>FAD</name>
        <dbReference type="ChEBI" id="CHEBI:57692"/>
    </cofactor>
</comment>
<keyword evidence="5" id="KW-0560">Oxidoreductase</keyword>
<dbReference type="Proteomes" id="UP001057498">
    <property type="component" value="Chromosome"/>
</dbReference>
<keyword evidence="10" id="KW-1185">Reference proteome</keyword>
<protein>
    <submittedName>
        <fullName evidence="9">Pimeloyl-CoA dehydrogenase small subunit</fullName>
    </submittedName>
</protein>
<feature type="domain" description="Acyl-CoA dehydrogenase/oxidase C-terminal" evidence="6">
    <location>
        <begin position="237"/>
        <end position="363"/>
    </location>
</feature>
<dbReference type="RefSeq" id="WP_251969742.1">
    <property type="nucleotide sequence ID" value="NZ_AP025730.1"/>
</dbReference>
<dbReference type="SUPFAM" id="SSF47203">
    <property type="entry name" value="Acyl-CoA dehydrogenase C-terminal domain-like"/>
    <property type="match status" value="1"/>
</dbReference>
<reference evidence="9" key="1">
    <citation type="submission" date="2022-04" db="EMBL/GenBank/DDBJ databases">
        <title>Whole genome sequence of Sphaerotilus sp. FB-5.</title>
        <authorList>
            <person name="Takeda M."/>
            <person name="Narihara S."/>
            <person name="Akimoto M."/>
            <person name="Akimoto R."/>
            <person name="Nishiyashiki S."/>
            <person name="Murakami T."/>
        </authorList>
    </citation>
    <scope>NUCLEOTIDE SEQUENCE</scope>
    <source>
        <strain evidence="9">FB-5</strain>
    </source>
</reference>
<keyword evidence="4" id="KW-0274">FAD</keyword>
<proteinExistence type="inferred from homology"/>
<gene>
    <name evidence="9" type="ORF">CATMQ487_34440</name>
</gene>
<feature type="domain" description="Acyl-CoA dehydrogenase/oxidase N-terminal" evidence="8">
    <location>
        <begin position="7"/>
        <end position="115"/>
    </location>
</feature>
<evidence type="ECO:0000256" key="5">
    <source>
        <dbReference type="ARBA" id="ARBA00023002"/>
    </source>
</evidence>
<dbReference type="InterPro" id="IPR037069">
    <property type="entry name" value="AcylCoA_DH/ox_N_sf"/>
</dbReference>
<feature type="domain" description="Acyl-CoA oxidase/dehydrogenase middle" evidence="7">
    <location>
        <begin position="120"/>
        <end position="207"/>
    </location>
</feature>
<dbReference type="SUPFAM" id="SSF56645">
    <property type="entry name" value="Acyl-CoA dehydrogenase NM domain-like"/>
    <property type="match status" value="1"/>
</dbReference>
<dbReference type="InterPro" id="IPR009100">
    <property type="entry name" value="AcylCoA_DH/oxidase_NM_dom_sf"/>
</dbReference>
<dbReference type="Pfam" id="PF02770">
    <property type="entry name" value="Acyl-CoA_dh_M"/>
    <property type="match status" value="1"/>
</dbReference>
<dbReference type="InterPro" id="IPR013786">
    <property type="entry name" value="AcylCoA_DH/ox_N"/>
</dbReference>
<dbReference type="PANTHER" id="PTHR43884">
    <property type="entry name" value="ACYL-COA DEHYDROGENASE"/>
    <property type="match status" value="1"/>
</dbReference>
<name>A0ABN6PMQ3_9BURK</name>
<dbReference type="Pfam" id="PF02771">
    <property type="entry name" value="Acyl-CoA_dh_N"/>
    <property type="match status" value="1"/>
</dbReference>
<dbReference type="Gene3D" id="2.40.110.10">
    <property type="entry name" value="Butyryl-CoA Dehydrogenase, subunit A, domain 2"/>
    <property type="match status" value="1"/>
</dbReference>
<accession>A0ABN6PMQ3</accession>
<keyword evidence="3" id="KW-0285">Flavoprotein</keyword>
<dbReference type="InterPro" id="IPR036250">
    <property type="entry name" value="AcylCo_DH-like_C"/>
</dbReference>
<evidence type="ECO:0000256" key="1">
    <source>
        <dbReference type="ARBA" id="ARBA00001974"/>
    </source>
</evidence>
<dbReference type="PANTHER" id="PTHR43884:SF20">
    <property type="entry name" value="ACYL-COA DEHYDROGENASE FADE28"/>
    <property type="match status" value="1"/>
</dbReference>
<dbReference type="InterPro" id="IPR006091">
    <property type="entry name" value="Acyl-CoA_Oxase/DH_mid-dom"/>
</dbReference>
<evidence type="ECO:0000256" key="4">
    <source>
        <dbReference type="ARBA" id="ARBA00022827"/>
    </source>
</evidence>